<comment type="caution">
    <text evidence="1">The sequence shown here is derived from an EMBL/GenBank/DDBJ whole genome shotgun (WGS) entry which is preliminary data.</text>
</comment>
<protein>
    <submittedName>
        <fullName evidence="1">Uncharacterized protein</fullName>
    </submittedName>
</protein>
<proteinExistence type="predicted"/>
<reference evidence="1" key="1">
    <citation type="journal article" date="2014" name="Front. Microbiol.">
        <title>High frequency of phylogenetically diverse reductive dehalogenase-homologous genes in deep subseafloor sedimentary metagenomes.</title>
        <authorList>
            <person name="Kawai M."/>
            <person name="Futagami T."/>
            <person name="Toyoda A."/>
            <person name="Takaki Y."/>
            <person name="Nishi S."/>
            <person name="Hori S."/>
            <person name="Arai W."/>
            <person name="Tsubouchi T."/>
            <person name="Morono Y."/>
            <person name="Uchiyama I."/>
            <person name="Ito T."/>
            <person name="Fujiyama A."/>
            <person name="Inagaki F."/>
            <person name="Takami H."/>
        </authorList>
    </citation>
    <scope>NUCLEOTIDE SEQUENCE</scope>
    <source>
        <strain evidence="1">Expedition CK06-06</strain>
    </source>
</reference>
<dbReference type="EMBL" id="BARV01010492">
    <property type="protein sequence ID" value="GAI12977.1"/>
    <property type="molecule type" value="Genomic_DNA"/>
</dbReference>
<name>X1L100_9ZZZZ</name>
<dbReference type="AlphaFoldDB" id="X1L100"/>
<sequence>GLFGNWFKDVLLFLFMPSADVMGKQIQDTYQVIKDKFPFGYLTYIIDLVDVKMSEAEAQGTQTLPSYTMVFQGHNLPILDFQELKNNLPTFFDYFYSIIQVVIHSLAFRGRKKEEEKKEEIKS</sequence>
<accession>X1L100</accession>
<feature type="non-terminal residue" evidence="1">
    <location>
        <position position="1"/>
    </location>
</feature>
<organism evidence="1">
    <name type="scientific">marine sediment metagenome</name>
    <dbReference type="NCBI Taxonomy" id="412755"/>
    <lineage>
        <taxon>unclassified sequences</taxon>
        <taxon>metagenomes</taxon>
        <taxon>ecological metagenomes</taxon>
    </lineage>
</organism>
<evidence type="ECO:0000313" key="1">
    <source>
        <dbReference type="EMBL" id="GAI12977.1"/>
    </source>
</evidence>
<gene>
    <name evidence="1" type="ORF">S06H3_20290</name>
</gene>